<reference evidence="2" key="1">
    <citation type="submission" date="2021-03" db="EMBL/GenBank/DDBJ databases">
        <title>Draft genome sequence of rust myrtle Austropuccinia psidii MF-1, a brazilian biotype.</title>
        <authorList>
            <person name="Quecine M.C."/>
            <person name="Pachon D.M.R."/>
            <person name="Bonatelli M.L."/>
            <person name="Correr F.H."/>
            <person name="Franceschini L.M."/>
            <person name="Leite T.F."/>
            <person name="Margarido G.R.A."/>
            <person name="Almeida C.A."/>
            <person name="Ferrarezi J.A."/>
            <person name="Labate C.A."/>
        </authorList>
    </citation>
    <scope>NUCLEOTIDE SEQUENCE</scope>
    <source>
        <strain evidence="2">MF-1</strain>
    </source>
</reference>
<evidence type="ECO:0000313" key="2">
    <source>
        <dbReference type="EMBL" id="MBW0518850.1"/>
    </source>
</evidence>
<protein>
    <submittedName>
        <fullName evidence="2">Uncharacterized protein</fullName>
    </submittedName>
</protein>
<feature type="region of interest" description="Disordered" evidence="1">
    <location>
        <begin position="1"/>
        <end position="22"/>
    </location>
</feature>
<dbReference type="OrthoDB" id="2507113at2759"/>
<dbReference type="EMBL" id="AVOT02026917">
    <property type="protein sequence ID" value="MBW0518850.1"/>
    <property type="molecule type" value="Genomic_DNA"/>
</dbReference>
<dbReference type="AlphaFoldDB" id="A0A9Q3E9Y3"/>
<accession>A0A9Q3E9Y3</accession>
<dbReference type="Proteomes" id="UP000765509">
    <property type="component" value="Unassembled WGS sequence"/>
</dbReference>
<keyword evidence="3" id="KW-1185">Reference proteome</keyword>
<feature type="region of interest" description="Disordered" evidence="1">
    <location>
        <begin position="62"/>
        <end position="90"/>
    </location>
</feature>
<name>A0A9Q3E9Y3_9BASI</name>
<gene>
    <name evidence="2" type="ORF">O181_058565</name>
</gene>
<organism evidence="2 3">
    <name type="scientific">Austropuccinia psidii MF-1</name>
    <dbReference type="NCBI Taxonomy" id="1389203"/>
    <lineage>
        <taxon>Eukaryota</taxon>
        <taxon>Fungi</taxon>
        <taxon>Dikarya</taxon>
        <taxon>Basidiomycota</taxon>
        <taxon>Pucciniomycotina</taxon>
        <taxon>Pucciniomycetes</taxon>
        <taxon>Pucciniales</taxon>
        <taxon>Sphaerophragmiaceae</taxon>
        <taxon>Austropuccinia</taxon>
    </lineage>
</organism>
<proteinExistence type="predicted"/>
<evidence type="ECO:0000313" key="3">
    <source>
        <dbReference type="Proteomes" id="UP000765509"/>
    </source>
</evidence>
<comment type="caution">
    <text evidence="2">The sequence shown here is derived from an EMBL/GenBank/DDBJ whole genome shotgun (WGS) entry which is preliminary data.</text>
</comment>
<sequence length="323" mass="37909">MNFHRFSTHDYVDPDDPLTEPHPDVVIEQQNRQISILQQQLQQSQTAYHDILEKIKSLEVDKQKKASQSQLPPSKLYKSSKLPVKKKSDNRLHKSNPYQLIIANTPPDFQYTKDFFYIHIKVLWDMVHEHSVPISSKISTLKEFSNCFKNTEEIKEMAESDTGVPLIPQSEVLTLKGVEPGQKKVGRVSIGGAYEHMNINLRHLNDIKLLHDTYNHYVHYYMAQPFKKEMKEAGKHRKDQEKGAIQLSRKRLRDIRYKFGVANNFPKRYLEVLSKQDAHSDDEYISKNTYKIKKLVFRSDNANQFMQRVDEEIEKAERIKGKR</sequence>
<evidence type="ECO:0000256" key="1">
    <source>
        <dbReference type="SAM" id="MobiDB-lite"/>
    </source>
</evidence>